<organism evidence="6">
    <name type="scientific">uncultured virus</name>
    <dbReference type="NCBI Taxonomy" id="340016"/>
    <lineage>
        <taxon>Viruses</taxon>
        <taxon>environmental samples</taxon>
    </lineage>
</organism>
<dbReference type="GO" id="GO:0031419">
    <property type="term" value="F:cobalamin binding"/>
    <property type="evidence" value="ECO:0007669"/>
    <property type="project" value="UniProtKB-KW"/>
</dbReference>
<keyword evidence="3" id="KW-0560">Oxidoreductase</keyword>
<keyword evidence="4" id="KW-0170">Cobalt</keyword>
<protein>
    <submittedName>
        <fullName evidence="6">Ribonucleotide reductase</fullName>
    </submittedName>
</protein>
<evidence type="ECO:0000256" key="1">
    <source>
        <dbReference type="ARBA" id="ARBA00001922"/>
    </source>
</evidence>
<comment type="cofactor">
    <cofactor evidence="1">
        <name>adenosylcob(III)alamin</name>
        <dbReference type="ChEBI" id="CHEBI:18408"/>
    </cofactor>
</comment>
<dbReference type="Pfam" id="PF21995">
    <property type="entry name" value="RNR-II_ins_dom"/>
    <property type="match status" value="1"/>
</dbReference>
<dbReference type="InterPro" id="IPR054158">
    <property type="entry name" value="RNR-II_ins_dom"/>
</dbReference>
<proteinExistence type="predicted"/>
<dbReference type="GO" id="GO:0004748">
    <property type="term" value="F:ribonucleoside-diphosphate reductase activity, thioredoxin disulfide as acceptor"/>
    <property type="evidence" value="ECO:0007669"/>
    <property type="project" value="TreeGrafter"/>
</dbReference>
<reference evidence="6" key="1">
    <citation type="journal article" date="2014" name="Proc. Natl. Acad. Sci. U.S.A.">
        <title>Ribonucleotide reductases reveal novel viral diversity and predict biological and ecological features of unknown marine viruses.</title>
        <authorList>
            <person name="Sakowski E.G."/>
            <person name="Munsell E.V."/>
            <person name="Hyatt M."/>
            <person name="Kress W."/>
            <person name="Williamson S.J."/>
            <person name="Nasko D.J."/>
            <person name="Polson S.W."/>
            <person name="Wommack K.E."/>
        </authorList>
    </citation>
    <scope>NUCLEOTIDE SEQUENCE</scope>
</reference>
<evidence type="ECO:0000256" key="4">
    <source>
        <dbReference type="ARBA" id="ARBA00023285"/>
    </source>
</evidence>
<dbReference type="PANTHER" id="PTHR43371">
    <property type="entry name" value="VITAMIN B12-DEPENDENT RIBONUCLEOTIDE REDUCTASE"/>
    <property type="match status" value="1"/>
</dbReference>
<dbReference type="GO" id="GO:0006260">
    <property type="term" value="P:DNA replication"/>
    <property type="evidence" value="ECO:0007669"/>
    <property type="project" value="UniProtKB-KW"/>
</dbReference>
<sequence>MNNMLPTPYQQFIHKSRYARWLDDEQRRENWDETVSRYTNFMRNQVRGKHNYEITDTDMFDIEQAILSQEIMPSMRAMMTAGPALARDNICGYNCSYIPVDSPRSFDECMYILMCGTGVGFSVERENVDKLPIVSDTMNDTDTVIKVGDSKPGWAKSLRELIALLYAGQIPKWDLSAIRPSGARLKTMGGRASGPKPLNDLFTFTVKLFKKAKGRRLFPIECHDLMCKVGEVVVVGGVRRSALISLSNLGDEQMRHAKTGEWYDEPERGIFRDGQRGLANNSVAYKGKPEIGTFMREWLALYDSKTGERGIFNRQAADVQVARNGRRETGHMWGTNPCSEIILRPYQFCNLSEVVVRESDTLDSLKRKVRLATILGTLQSTLTDFKYLRKVWKDNTEDERLLGVSLTGIMDHSVLSKSVDSPRWLEEMRQVAVDTNKEYAERLGIPQSAAITCVKPSGTVSQLVDAASGIHARHNDYYIRTVRADNKDPLTQFLKEQGVYSEADVTKPDTTTVFSFAMRSPDAAVTRTDMTAIEQLELWKTYAIHWCEHKPSVTISVKEHEWMGVGAWIYDNFDVASGVSFLPHTDHSYQQAPYQDIEREEYLEWQERFGAFEIDWAALSEYEKEDNTSGSRELACTAGSCEIVDLNAA</sequence>
<dbReference type="SUPFAM" id="SSF51998">
    <property type="entry name" value="PFL-like glycyl radical enzymes"/>
    <property type="match status" value="1"/>
</dbReference>
<accession>A0A0A0UYB9</accession>
<feature type="domain" description="B12-dependent ribonucleotide reductase insertion" evidence="5">
    <location>
        <begin position="139"/>
        <end position="202"/>
    </location>
</feature>
<dbReference type="EMBL" id="KM520234">
    <property type="protein sequence ID" value="AIW56646.1"/>
    <property type="molecule type" value="Genomic_DNA"/>
</dbReference>
<evidence type="ECO:0000256" key="3">
    <source>
        <dbReference type="ARBA" id="ARBA00023002"/>
    </source>
</evidence>
<dbReference type="Gene3D" id="3.20.70.20">
    <property type="match status" value="3"/>
</dbReference>
<name>A0A0A0UYB9_9VIRU</name>
<dbReference type="GO" id="GO:0008998">
    <property type="term" value="F:ribonucleoside-triphosphate reductase (thioredoxin) activity"/>
    <property type="evidence" value="ECO:0007669"/>
    <property type="project" value="UniProtKB-EC"/>
</dbReference>
<keyword evidence="2" id="KW-0846">Cobalamin</keyword>
<evidence type="ECO:0000313" key="6">
    <source>
        <dbReference type="EMBL" id="AIW56646.1"/>
    </source>
</evidence>
<dbReference type="InterPro" id="IPR050862">
    <property type="entry name" value="RdRp_reductase_class-2"/>
</dbReference>
<evidence type="ECO:0000259" key="5">
    <source>
        <dbReference type="Pfam" id="PF21995"/>
    </source>
</evidence>
<dbReference type="PANTHER" id="PTHR43371:SF1">
    <property type="entry name" value="RIBONUCLEOSIDE-DIPHOSPHATE REDUCTASE"/>
    <property type="match status" value="1"/>
</dbReference>
<evidence type="ECO:0000256" key="2">
    <source>
        <dbReference type="ARBA" id="ARBA00022628"/>
    </source>
</evidence>